<dbReference type="Proteomes" id="UP001280121">
    <property type="component" value="Unassembled WGS sequence"/>
</dbReference>
<organism evidence="5 6">
    <name type="scientific">Dipteronia dyeriana</name>
    <dbReference type="NCBI Taxonomy" id="168575"/>
    <lineage>
        <taxon>Eukaryota</taxon>
        <taxon>Viridiplantae</taxon>
        <taxon>Streptophyta</taxon>
        <taxon>Embryophyta</taxon>
        <taxon>Tracheophyta</taxon>
        <taxon>Spermatophyta</taxon>
        <taxon>Magnoliopsida</taxon>
        <taxon>eudicotyledons</taxon>
        <taxon>Gunneridae</taxon>
        <taxon>Pentapetalae</taxon>
        <taxon>rosids</taxon>
        <taxon>malvids</taxon>
        <taxon>Sapindales</taxon>
        <taxon>Sapindaceae</taxon>
        <taxon>Hippocastanoideae</taxon>
        <taxon>Acereae</taxon>
        <taxon>Dipteronia</taxon>
    </lineage>
</organism>
<dbReference type="FunFam" id="2.30.180.10:FF:000046">
    <property type="entry name" value="Fasciclin-like arabinogalactan family protein"/>
    <property type="match status" value="1"/>
</dbReference>
<dbReference type="InterPro" id="IPR052806">
    <property type="entry name" value="Fasciclin-like_AGP"/>
</dbReference>
<dbReference type="InterPro" id="IPR036378">
    <property type="entry name" value="FAS1_dom_sf"/>
</dbReference>
<evidence type="ECO:0000256" key="3">
    <source>
        <dbReference type="SAM" id="SignalP"/>
    </source>
</evidence>
<feature type="domain" description="FAS1" evidence="4">
    <location>
        <begin position="65"/>
        <end position="155"/>
    </location>
</feature>
<comment type="similarity">
    <text evidence="1">Belongs to the fasciclin-like AGP family.</text>
</comment>
<dbReference type="EMBL" id="JANJYI010000009">
    <property type="protein sequence ID" value="KAK2634578.1"/>
    <property type="molecule type" value="Genomic_DNA"/>
</dbReference>
<accession>A0AAD9WLR5</accession>
<name>A0AAD9WLR5_9ROSI</name>
<evidence type="ECO:0000313" key="6">
    <source>
        <dbReference type="Proteomes" id="UP001280121"/>
    </source>
</evidence>
<dbReference type="AlphaFoldDB" id="A0AAD9WLR5"/>
<keyword evidence="6" id="KW-1185">Reference proteome</keyword>
<feature type="chain" id="PRO_5042179878" description="FAS1 domain-containing protein" evidence="3">
    <location>
        <begin position="22"/>
        <end position="215"/>
    </location>
</feature>
<keyword evidence="2" id="KW-0654">Proteoglycan</keyword>
<evidence type="ECO:0000256" key="1">
    <source>
        <dbReference type="ARBA" id="ARBA00007843"/>
    </source>
</evidence>
<dbReference type="SUPFAM" id="SSF82153">
    <property type="entry name" value="FAS1 domain"/>
    <property type="match status" value="1"/>
</dbReference>
<evidence type="ECO:0000313" key="5">
    <source>
        <dbReference type="EMBL" id="KAK2634578.1"/>
    </source>
</evidence>
<dbReference type="PANTHER" id="PTHR33985:SF5">
    <property type="entry name" value="FASCICLIN-LIKE ARABINOGALACTAN FAMILY PROTEIN"/>
    <property type="match status" value="1"/>
</dbReference>
<feature type="signal peptide" evidence="3">
    <location>
        <begin position="1"/>
        <end position="21"/>
    </location>
</feature>
<keyword evidence="3" id="KW-0732">Signal</keyword>
<reference evidence="5" key="1">
    <citation type="journal article" date="2023" name="Plant J.">
        <title>Genome sequences and population genomics provide insights into the demographic history, inbreeding, and mutation load of two 'living fossil' tree species of Dipteronia.</title>
        <authorList>
            <person name="Feng Y."/>
            <person name="Comes H.P."/>
            <person name="Chen J."/>
            <person name="Zhu S."/>
            <person name="Lu R."/>
            <person name="Zhang X."/>
            <person name="Li P."/>
            <person name="Qiu J."/>
            <person name="Olsen K.M."/>
            <person name="Qiu Y."/>
        </authorList>
    </citation>
    <scope>NUCLEOTIDE SEQUENCE</scope>
    <source>
        <strain evidence="5">KIB01</strain>
    </source>
</reference>
<comment type="caution">
    <text evidence="5">The sequence shown here is derived from an EMBL/GenBank/DDBJ whole genome shotgun (WGS) entry which is preliminary data.</text>
</comment>
<keyword evidence="2" id="KW-0325">Glycoprotein</keyword>
<dbReference type="PANTHER" id="PTHR33985">
    <property type="entry name" value="OS02G0491300 PROTEIN-RELATED"/>
    <property type="match status" value="1"/>
</dbReference>
<dbReference type="SMART" id="SM00554">
    <property type="entry name" value="FAS1"/>
    <property type="match status" value="1"/>
</dbReference>
<gene>
    <name evidence="5" type="ORF">Ddye_029370</name>
</gene>
<proteinExistence type="inferred from homology"/>
<sequence length="215" mass="23642">MAKSFLLLLLLLLLNATIMSASSPPQQQQQQLKNIIDALIGAGDFNSWANILSSADPTVFPVWATFFIPSDSSEAVDRMAMVMAYHIVPQRLSFSELCLLKPLTRLPTLLPTKSILVTNNSVSNFTLDDSLLSHPHLYTTSTFVVHGIQTFLDYSVYGGDENHPLPPLPTPPPPPQQAQFTIESESDAACLCLFSEFMVFLLVVCGVLIQHLLVV</sequence>
<dbReference type="InterPro" id="IPR000782">
    <property type="entry name" value="FAS1_domain"/>
</dbReference>
<evidence type="ECO:0000256" key="2">
    <source>
        <dbReference type="ARBA" id="ARBA00022974"/>
    </source>
</evidence>
<evidence type="ECO:0000259" key="4">
    <source>
        <dbReference type="SMART" id="SM00554"/>
    </source>
</evidence>
<protein>
    <recommendedName>
        <fullName evidence="4">FAS1 domain-containing protein</fullName>
    </recommendedName>
</protein>